<dbReference type="PROSITE" id="PS51007">
    <property type="entry name" value="CYTC"/>
    <property type="match status" value="1"/>
</dbReference>
<dbReference type="GO" id="GO:0009055">
    <property type="term" value="F:electron transfer activity"/>
    <property type="evidence" value="ECO:0007669"/>
    <property type="project" value="InterPro"/>
</dbReference>
<dbReference type="AlphaFoldDB" id="Q2VNK3"/>
<dbReference type="Gene3D" id="1.10.760.10">
    <property type="entry name" value="Cytochrome c-like domain"/>
    <property type="match status" value="1"/>
</dbReference>
<accession>Q2VNK3</accession>
<protein>
    <submittedName>
        <fullName evidence="6">Probable class I cytochrome c</fullName>
    </submittedName>
</protein>
<evidence type="ECO:0000259" key="5">
    <source>
        <dbReference type="PROSITE" id="PS51007"/>
    </source>
</evidence>
<evidence type="ECO:0000313" key="6">
    <source>
        <dbReference type="EMBL" id="CAJ01629.1"/>
    </source>
</evidence>
<keyword evidence="1 4" id="KW-0349">Heme</keyword>
<reference evidence="6" key="1">
    <citation type="submission" date="2005-06" db="EMBL/GenBank/DDBJ databases">
        <title>First Genome Data from Uncultured Upland Soil Cluster a Methanotrophs Provide Further Evidence for a Close Phylogenetic Relationship to Methylocapsa acidiphila B2 and High-Affinity Methanotrophy Based on pMMO.</title>
        <authorList>
            <person name="Ricke P."/>
            <person name="Kube M."/>
            <person name="Nakagawa S."/>
            <person name="Erkel C."/>
            <person name="Reinhardt R."/>
            <person name="Liesack W."/>
        </authorList>
    </citation>
    <scope>NUCLEOTIDE SEQUENCE</scope>
</reference>
<name>Q2VNK3_METAI</name>
<evidence type="ECO:0000256" key="4">
    <source>
        <dbReference type="PROSITE-ProRule" id="PRU00433"/>
    </source>
</evidence>
<gene>
    <name evidence="6" type="ORF">orf82</name>
</gene>
<dbReference type="InterPro" id="IPR009056">
    <property type="entry name" value="Cyt_c-like_dom"/>
</dbReference>
<dbReference type="GO" id="GO:0020037">
    <property type="term" value="F:heme binding"/>
    <property type="evidence" value="ECO:0007669"/>
    <property type="project" value="InterPro"/>
</dbReference>
<feature type="domain" description="Cytochrome c" evidence="5">
    <location>
        <begin position="76"/>
        <end position="189"/>
    </location>
</feature>
<sequence>MGTYFIETGKMAGGLLGALLFALVLTSVSNRIFAHGMHAKPTHSVVVLEKSPVDVNASAPAPVVAEATPAASEPAAAVSESRSVVASEPAAMLTAPEKKADAEEKGCASCDAVEKSVVAKAGPPLFAIVDRPKNSVAGLAHSNSLRAQEASWTVNELDQYLASPHGGAQASEAEAAKRADMIDYLRRLADHPQRGRSK</sequence>
<dbReference type="EMBL" id="CT005238">
    <property type="protein sequence ID" value="CAJ01629.1"/>
    <property type="molecule type" value="Genomic_DNA"/>
</dbReference>
<dbReference type="GO" id="GO:0046872">
    <property type="term" value="F:metal ion binding"/>
    <property type="evidence" value="ECO:0007669"/>
    <property type="project" value="UniProtKB-KW"/>
</dbReference>
<proteinExistence type="predicted"/>
<keyword evidence="3 4" id="KW-0408">Iron</keyword>
<organism evidence="6">
    <name type="scientific">Methylocapsa acidiphila</name>
    <dbReference type="NCBI Taxonomy" id="133552"/>
    <lineage>
        <taxon>Bacteria</taxon>
        <taxon>Pseudomonadati</taxon>
        <taxon>Pseudomonadota</taxon>
        <taxon>Alphaproteobacteria</taxon>
        <taxon>Hyphomicrobiales</taxon>
        <taxon>Beijerinckiaceae</taxon>
        <taxon>Methylocapsa</taxon>
    </lineage>
</organism>
<dbReference type="InterPro" id="IPR036909">
    <property type="entry name" value="Cyt_c-like_dom_sf"/>
</dbReference>
<evidence type="ECO:0000256" key="3">
    <source>
        <dbReference type="ARBA" id="ARBA00023004"/>
    </source>
</evidence>
<evidence type="ECO:0000256" key="2">
    <source>
        <dbReference type="ARBA" id="ARBA00022723"/>
    </source>
</evidence>
<evidence type="ECO:0000256" key="1">
    <source>
        <dbReference type="ARBA" id="ARBA00022617"/>
    </source>
</evidence>
<dbReference type="SUPFAM" id="SSF46626">
    <property type="entry name" value="Cytochrome c"/>
    <property type="match status" value="1"/>
</dbReference>
<keyword evidence="2 4" id="KW-0479">Metal-binding</keyword>